<dbReference type="HOGENOM" id="CLU_172378_0_0_7"/>
<evidence type="ECO:0000313" key="2">
    <source>
        <dbReference type="Proteomes" id="UP000031163"/>
    </source>
</evidence>
<name>A0A0A8H0J7_9BACT</name>
<protein>
    <submittedName>
        <fullName evidence="1">Uncharacterized protein</fullName>
    </submittedName>
</protein>
<dbReference type="STRING" id="1031564.CINS_0548"/>
<dbReference type="Proteomes" id="UP000031163">
    <property type="component" value="Chromosome"/>
</dbReference>
<dbReference type="GeneID" id="74431357"/>
<evidence type="ECO:0000313" key="1">
    <source>
        <dbReference type="EMBL" id="AJC87526.1"/>
    </source>
</evidence>
<accession>A0A0A8H0J7</accession>
<reference evidence="1 2" key="1">
    <citation type="journal article" date="2014" name="Genome Biol. Evol.">
        <title>Comparative Genomics of the Campylobacter lari Group.</title>
        <authorList>
            <person name="Miller W.G."/>
            <person name="Yee E."/>
            <person name="Chapman M.H."/>
            <person name="Smith T.P."/>
            <person name="Bono J.L."/>
            <person name="Huynh S."/>
            <person name="Parker C.T."/>
            <person name="Vandamme P."/>
            <person name="Luong K."/>
            <person name="Korlach J."/>
        </authorList>
    </citation>
    <scope>NUCLEOTIDE SEQUENCE [LARGE SCALE GENOMIC DNA]</scope>
    <source>
        <strain evidence="1 2">NCTC 12927</strain>
    </source>
</reference>
<proteinExistence type="predicted"/>
<dbReference type="KEGG" id="cis:CINS_0548"/>
<dbReference type="AlphaFoldDB" id="A0A0A8H0J7"/>
<sequence length="108" mass="12614">MNQNLSNVLIHHQFILKNTQNIDTSLYTKMKTITIILGEDAKSQKYLVIFSFAKSKILMKNIIDIEKIFLNINKDILCKKNIFFHKAMICSKVQNYLNLKGIKNYAFV</sequence>
<dbReference type="EMBL" id="CP007770">
    <property type="protein sequence ID" value="AJC87526.1"/>
    <property type="molecule type" value="Genomic_DNA"/>
</dbReference>
<organism evidence="1 2">
    <name type="scientific">Campylobacter insulaenigrae NCTC 12927</name>
    <dbReference type="NCBI Taxonomy" id="1031564"/>
    <lineage>
        <taxon>Bacteria</taxon>
        <taxon>Pseudomonadati</taxon>
        <taxon>Campylobacterota</taxon>
        <taxon>Epsilonproteobacteria</taxon>
        <taxon>Campylobacterales</taxon>
        <taxon>Campylobacteraceae</taxon>
        <taxon>Campylobacter</taxon>
    </lineage>
</organism>
<dbReference type="RefSeq" id="WP_039649637.1">
    <property type="nucleotide sequence ID" value="NZ_CP007770.1"/>
</dbReference>
<gene>
    <name evidence="1" type="ORF">CINS_0548</name>
</gene>